<evidence type="ECO:0000256" key="1">
    <source>
        <dbReference type="SAM" id="MobiDB-lite"/>
    </source>
</evidence>
<dbReference type="PANTHER" id="PTHR36142:SF5">
    <property type="entry name" value="METALLO-BETA-LACTAMASE DOMAIN-CONTAINING PROTEIN"/>
    <property type="match status" value="1"/>
</dbReference>
<dbReference type="Proteomes" id="UP000284375">
    <property type="component" value="Unassembled WGS sequence"/>
</dbReference>
<feature type="compositionally biased region" description="Basic and acidic residues" evidence="1">
    <location>
        <begin position="400"/>
        <end position="410"/>
    </location>
</feature>
<dbReference type="InterPro" id="IPR036866">
    <property type="entry name" value="RibonucZ/Hydroxyglut_hydro"/>
</dbReference>
<dbReference type="OrthoDB" id="332863at2759"/>
<dbReference type="Gene3D" id="3.60.15.10">
    <property type="entry name" value="Ribonuclease Z/Hydroxyacylglutathione hydrolase-like"/>
    <property type="match status" value="1"/>
</dbReference>
<accession>A0A423VL39</accession>
<name>A0A423VL39_CYTCH</name>
<dbReference type="STRING" id="252740.A0A423VL39"/>
<dbReference type="EMBL" id="LJZO01000041">
    <property type="protein sequence ID" value="ROV91738.1"/>
    <property type="molecule type" value="Genomic_DNA"/>
</dbReference>
<dbReference type="AlphaFoldDB" id="A0A423VL39"/>
<comment type="caution">
    <text evidence="2">The sequence shown here is derived from an EMBL/GenBank/DDBJ whole genome shotgun (WGS) entry which is preliminary data.</text>
</comment>
<evidence type="ECO:0000313" key="2">
    <source>
        <dbReference type="EMBL" id="ROV91738.1"/>
    </source>
</evidence>
<feature type="region of interest" description="Disordered" evidence="1">
    <location>
        <begin position="400"/>
        <end position="437"/>
    </location>
</feature>
<dbReference type="PANTHER" id="PTHR36142">
    <property type="entry name" value="METALLO-HYDROLASE/OXIDOREDUCTASE SUPERFAMILY PROTEIN"/>
    <property type="match status" value="1"/>
</dbReference>
<feature type="region of interest" description="Disordered" evidence="1">
    <location>
        <begin position="135"/>
        <end position="154"/>
    </location>
</feature>
<proteinExistence type="predicted"/>
<feature type="region of interest" description="Disordered" evidence="1">
    <location>
        <begin position="241"/>
        <end position="263"/>
    </location>
</feature>
<keyword evidence="3" id="KW-1185">Reference proteome</keyword>
<sequence>MALTIKHLNAQASFLLTFEPLLSRPVPAYEPEPFHVLLDPCIIGPSKVYLTKISRAAQKEPTCIFSLNELPRPDLVIISQHKSDHCNESTLKQIIPTAKMVILAEPSAAKAIRSWKHFDSQNVLALERWEGPRAGGVPGRGTVTRIPVPPVTRGGEPGEVTVAFIPQRRDLSGLHAAVGITYRPPPIAKQTQSPSSQWNLAHVCRTGMMPFPKLPCGLATPPATPRSHKSFSNLPTVYTEHGYVPPPPNPQSDDSGSWPAPTSPVLSLRSVRSASTLMRTSTAKTTGGGFSYASAQRTLSVIFSPHGTIFEGNLATYATSHLVNEAALPLTALLHCFDSASSRWWRGGNVLLGAPAGKEIAVRLGAMCWISCHDGEKNVKGPATGWLKTRTRWGRHEVERALTSKGKENEREEESSVQQAEEGLSGTTTLTGSPAASRCCTKDAGQCGSRASKETQALTLGSGEEVVLTSEGVWNVERRQQQLGVMTKTEDADANRTVSLEMPTQLEGPTEVKRRRKKVAFNLLGEVITPGRRK</sequence>
<gene>
    <name evidence="2" type="ORF">VSDG_06429</name>
</gene>
<reference evidence="2 3" key="1">
    <citation type="submission" date="2015-09" db="EMBL/GenBank/DDBJ databases">
        <title>Host preference determinants of Valsa canker pathogens revealed by comparative genomics.</title>
        <authorList>
            <person name="Yin Z."/>
            <person name="Huang L."/>
        </authorList>
    </citation>
    <scope>NUCLEOTIDE SEQUENCE [LARGE SCALE GENOMIC DNA]</scope>
    <source>
        <strain evidence="2 3">YSFL</strain>
    </source>
</reference>
<feature type="compositionally biased region" description="Low complexity" evidence="1">
    <location>
        <begin position="423"/>
        <end position="433"/>
    </location>
</feature>
<protein>
    <submittedName>
        <fullName evidence="2">Uncharacterized protein</fullName>
    </submittedName>
</protein>
<organism evidence="2 3">
    <name type="scientific">Cytospora chrysosperma</name>
    <name type="common">Cytospora canker fungus</name>
    <name type="synonym">Sphaeria chrysosperma</name>
    <dbReference type="NCBI Taxonomy" id="252740"/>
    <lineage>
        <taxon>Eukaryota</taxon>
        <taxon>Fungi</taxon>
        <taxon>Dikarya</taxon>
        <taxon>Ascomycota</taxon>
        <taxon>Pezizomycotina</taxon>
        <taxon>Sordariomycetes</taxon>
        <taxon>Sordariomycetidae</taxon>
        <taxon>Diaporthales</taxon>
        <taxon>Cytosporaceae</taxon>
        <taxon>Cytospora</taxon>
    </lineage>
</organism>
<evidence type="ECO:0000313" key="3">
    <source>
        <dbReference type="Proteomes" id="UP000284375"/>
    </source>
</evidence>